<reference evidence="9" key="1">
    <citation type="journal article" date="2023" name="Mol. Phylogenet. Evol.">
        <title>Genome-scale phylogeny and comparative genomics of the fungal order Sordariales.</title>
        <authorList>
            <person name="Hensen N."/>
            <person name="Bonometti L."/>
            <person name="Westerberg I."/>
            <person name="Brannstrom I.O."/>
            <person name="Guillou S."/>
            <person name="Cros-Aarteil S."/>
            <person name="Calhoun S."/>
            <person name="Haridas S."/>
            <person name="Kuo A."/>
            <person name="Mondo S."/>
            <person name="Pangilinan J."/>
            <person name="Riley R."/>
            <person name="LaButti K."/>
            <person name="Andreopoulos B."/>
            <person name="Lipzen A."/>
            <person name="Chen C."/>
            <person name="Yan M."/>
            <person name="Daum C."/>
            <person name="Ng V."/>
            <person name="Clum A."/>
            <person name="Steindorff A."/>
            <person name="Ohm R.A."/>
            <person name="Martin F."/>
            <person name="Silar P."/>
            <person name="Natvig D.O."/>
            <person name="Lalanne C."/>
            <person name="Gautier V."/>
            <person name="Ament-Velasquez S.L."/>
            <person name="Kruys A."/>
            <person name="Hutchinson M.I."/>
            <person name="Powell A.J."/>
            <person name="Barry K."/>
            <person name="Miller A.N."/>
            <person name="Grigoriev I.V."/>
            <person name="Debuchy R."/>
            <person name="Gladieux P."/>
            <person name="Hiltunen Thoren M."/>
            <person name="Johannesson H."/>
        </authorList>
    </citation>
    <scope>NUCLEOTIDE SEQUENCE</scope>
    <source>
        <strain evidence="9">CBS 141.50</strain>
    </source>
</reference>
<dbReference type="SMART" id="SM00905">
    <property type="entry name" value="FolB"/>
    <property type="match status" value="1"/>
</dbReference>
<evidence type="ECO:0000256" key="4">
    <source>
        <dbReference type="ARBA" id="ARBA00013043"/>
    </source>
</evidence>
<accession>A0AAN6VA13</accession>
<evidence type="ECO:0000313" key="9">
    <source>
        <dbReference type="EMBL" id="KAK4147603.1"/>
    </source>
</evidence>
<dbReference type="GO" id="GO:0004150">
    <property type="term" value="F:dihydroneopterin aldolase activity"/>
    <property type="evidence" value="ECO:0007669"/>
    <property type="project" value="UniProtKB-EC"/>
</dbReference>
<dbReference type="InterPro" id="IPR006157">
    <property type="entry name" value="FolB_dom"/>
</dbReference>
<comment type="pathway">
    <text evidence="2">Cofactor biosynthesis; tetrahydrofolate biosynthesis; 2-amino-4-hydroxy-6-hydroxymethyl-7,8-dihydropteridine diphosphate from 7,8-dihydroneopterin triphosphate: step 3/4.</text>
</comment>
<dbReference type="AlphaFoldDB" id="A0AAN6VA13"/>
<proteinExistence type="inferred from homology"/>
<dbReference type="GO" id="GO:0005737">
    <property type="term" value="C:cytoplasm"/>
    <property type="evidence" value="ECO:0007669"/>
    <property type="project" value="TreeGrafter"/>
</dbReference>
<gene>
    <name evidence="9" type="ORF">C8A04DRAFT_24148</name>
</gene>
<comment type="similarity">
    <text evidence="3">Belongs to the DHNA family.</text>
</comment>
<sequence>MPQSTTHPRLRAQVPHPPAVVHIRNLSTILTRAGHDAWGRAGKSQPCLVSAEVAFRDPFGRVSESDSLGEETVHYGTLSKRVLGLLEGYEKEAEVEKGEEKQERGVREVLERVWVDFLGLGLDGLKVVGSDGKGESTSTFLNPKRLSLLSLAVDLPKASLLGDGVKLTTSAVFDEGGSVIETASALEVTKLKVPTLIGVNANERLAKQFVIATVTVEGYTRKEDIYVEIERAVVKAMEESSFETLEALGALLAQTVLAFSFPQEGWWVRVRMEKPTAVPMAECPIVEVQDRLH</sequence>
<name>A0AAN6VA13_9PEZI</name>
<keyword evidence="6" id="KW-0456">Lyase</keyword>
<evidence type="ECO:0000256" key="7">
    <source>
        <dbReference type="ARBA" id="ARBA00032903"/>
    </source>
</evidence>
<dbReference type="GeneID" id="87815612"/>
<dbReference type="EC" id="4.1.2.25" evidence="4"/>
<dbReference type="InterPro" id="IPR043133">
    <property type="entry name" value="GTP-CH-I_C/QueF"/>
</dbReference>
<protein>
    <recommendedName>
        <fullName evidence="4">dihydroneopterin aldolase</fullName>
        <ecNumber evidence="4">4.1.2.25</ecNumber>
    </recommendedName>
    <alternativeName>
        <fullName evidence="7">7,8-dihydroneopterin aldolase</fullName>
    </alternativeName>
</protein>
<evidence type="ECO:0000256" key="1">
    <source>
        <dbReference type="ARBA" id="ARBA00001353"/>
    </source>
</evidence>
<dbReference type="PANTHER" id="PTHR42844">
    <property type="entry name" value="DIHYDRONEOPTERIN ALDOLASE 1-RELATED"/>
    <property type="match status" value="1"/>
</dbReference>
<dbReference type="RefSeq" id="XP_062640974.1">
    <property type="nucleotide sequence ID" value="XM_062778999.1"/>
</dbReference>
<dbReference type="PANTHER" id="PTHR42844:SF1">
    <property type="entry name" value="DIHYDRONEOPTERIN ALDOLASE 1-RELATED"/>
    <property type="match status" value="1"/>
</dbReference>
<dbReference type="InterPro" id="IPR006156">
    <property type="entry name" value="Dihydroneopterin_aldolase"/>
</dbReference>
<evidence type="ECO:0000256" key="3">
    <source>
        <dbReference type="ARBA" id="ARBA00005708"/>
    </source>
</evidence>
<evidence type="ECO:0000256" key="2">
    <source>
        <dbReference type="ARBA" id="ARBA00005013"/>
    </source>
</evidence>
<organism evidence="9 10">
    <name type="scientific">Dichotomopilus funicola</name>
    <dbReference type="NCBI Taxonomy" id="1934379"/>
    <lineage>
        <taxon>Eukaryota</taxon>
        <taxon>Fungi</taxon>
        <taxon>Dikarya</taxon>
        <taxon>Ascomycota</taxon>
        <taxon>Pezizomycotina</taxon>
        <taxon>Sordariomycetes</taxon>
        <taxon>Sordariomycetidae</taxon>
        <taxon>Sordariales</taxon>
        <taxon>Chaetomiaceae</taxon>
        <taxon>Dichotomopilus</taxon>
    </lineage>
</organism>
<evidence type="ECO:0000313" key="10">
    <source>
        <dbReference type="Proteomes" id="UP001302676"/>
    </source>
</evidence>
<dbReference type="GO" id="GO:0046656">
    <property type="term" value="P:folic acid biosynthetic process"/>
    <property type="evidence" value="ECO:0007669"/>
    <property type="project" value="UniProtKB-KW"/>
</dbReference>
<feature type="domain" description="Dihydroneopterin aldolase/epimerase" evidence="8">
    <location>
        <begin position="186"/>
        <end position="290"/>
    </location>
</feature>
<dbReference type="EMBL" id="MU853555">
    <property type="protein sequence ID" value="KAK4147603.1"/>
    <property type="molecule type" value="Genomic_DNA"/>
</dbReference>
<comment type="catalytic activity">
    <reaction evidence="1">
        <text>7,8-dihydroneopterin = 6-hydroxymethyl-7,8-dihydropterin + glycolaldehyde</text>
        <dbReference type="Rhea" id="RHEA:10540"/>
        <dbReference type="ChEBI" id="CHEBI:17001"/>
        <dbReference type="ChEBI" id="CHEBI:17071"/>
        <dbReference type="ChEBI" id="CHEBI:44841"/>
        <dbReference type="EC" id="4.1.2.25"/>
    </reaction>
</comment>
<evidence type="ECO:0000259" key="8">
    <source>
        <dbReference type="SMART" id="SM00905"/>
    </source>
</evidence>
<dbReference type="Proteomes" id="UP001302676">
    <property type="component" value="Unassembled WGS sequence"/>
</dbReference>
<reference evidence="9" key="2">
    <citation type="submission" date="2023-05" db="EMBL/GenBank/DDBJ databases">
        <authorList>
            <consortium name="Lawrence Berkeley National Laboratory"/>
            <person name="Steindorff A."/>
            <person name="Hensen N."/>
            <person name="Bonometti L."/>
            <person name="Westerberg I."/>
            <person name="Brannstrom I.O."/>
            <person name="Guillou S."/>
            <person name="Cros-Aarteil S."/>
            <person name="Calhoun S."/>
            <person name="Haridas S."/>
            <person name="Kuo A."/>
            <person name="Mondo S."/>
            <person name="Pangilinan J."/>
            <person name="Riley R."/>
            <person name="Labutti K."/>
            <person name="Andreopoulos B."/>
            <person name="Lipzen A."/>
            <person name="Chen C."/>
            <person name="Yanf M."/>
            <person name="Daum C."/>
            <person name="Ng V."/>
            <person name="Clum A."/>
            <person name="Ohm R."/>
            <person name="Martin F."/>
            <person name="Silar P."/>
            <person name="Natvig D."/>
            <person name="Lalanne C."/>
            <person name="Gautier V."/>
            <person name="Ament-Velasquez S.L."/>
            <person name="Kruys A."/>
            <person name="Hutchinson M.I."/>
            <person name="Powell A.J."/>
            <person name="Barry K."/>
            <person name="Miller A.N."/>
            <person name="Grigoriev I.V."/>
            <person name="Debuchy R."/>
            <person name="Gladieux P."/>
            <person name="Thoren M.H."/>
            <person name="Johannesson H."/>
        </authorList>
    </citation>
    <scope>NUCLEOTIDE SEQUENCE</scope>
    <source>
        <strain evidence="9">CBS 141.50</strain>
    </source>
</reference>
<dbReference type="Pfam" id="PF02152">
    <property type="entry name" value="FolB"/>
    <property type="match status" value="1"/>
</dbReference>
<evidence type="ECO:0000256" key="6">
    <source>
        <dbReference type="ARBA" id="ARBA00023239"/>
    </source>
</evidence>
<evidence type="ECO:0000256" key="5">
    <source>
        <dbReference type="ARBA" id="ARBA00022909"/>
    </source>
</evidence>
<comment type="caution">
    <text evidence="9">The sequence shown here is derived from an EMBL/GenBank/DDBJ whole genome shotgun (WGS) entry which is preliminary data.</text>
</comment>
<keyword evidence="10" id="KW-1185">Reference proteome</keyword>
<dbReference type="Gene3D" id="3.30.1130.10">
    <property type="match status" value="2"/>
</dbReference>
<dbReference type="SUPFAM" id="SSF55620">
    <property type="entry name" value="Tetrahydrobiopterin biosynthesis enzymes-like"/>
    <property type="match status" value="1"/>
</dbReference>
<keyword evidence="5" id="KW-0289">Folate biosynthesis</keyword>